<evidence type="ECO:0000313" key="1">
    <source>
        <dbReference type="EMBL" id="KAE8699280.1"/>
    </source>
</evidence>
<reference evidence="1" key="1">
    <citation type="submission" date="2019-09" db="EMBL/GenBank/DDBJ databases">
        <title>Draft genome information of white flower Hibiscus syriacus.</title>
        <authorList>
            <person name="Kim Y.-M."/>
        </authorList>
    </citation>
    <scope>NUCLEOTIDE SEQUENCE [LARGE SCALE GENOMIC DNA]</scope>
    <source>
        <strain evidence="1">YM2019G1</strain>
    </source>
</reference>
<protein>
    <submittedName>
        <fullName evidence="1">Uncharacterized protein</fullName>
    </submittedName>
</protein>
<keyword evidence="2" id="KW-1185">Reference proteome</keyword>
<proteinExistence type="predicted"/>
<organism evidence="1 2">
    <name type="scientific">Hibiscus syriacus</name>
    <name type="common">Rose of Sharon</name>
    <dbReference type="NCBI Taxonomy" id="106335"/>
    <lineage>
        <taxon>Eukaryota</taxon>
        <taxon>Viridiplantae</taxon>
        <taxon>Streptophyta</taxon>
        <taxon>Embryophyta</taxon>
        <taxon>Tracheophyta</taxon>
        <taxon>Spermatophyta</taxon>
        <taxon>Magnoliopsida</taxon>
        <taxon>eudicotyledons</taxon>
        <taxon>Gunneridae</taxon>
        <taxon>Pentapetalae</taxon>
        <taxon>rosids</taxon>
        <taxon>malvids</taxon>
        <taxon>Malvales</taxon>
        <taxon>Malvaceae</taxon>
        <taxon>Malvoideae</taxon>
        <taxon>Hibiscus</taxon>
    </lineage>
</organism>
<dbReference type="Proteomes" id="UP000436088">
    <property type="component" value="Unassembled WGS sequence"/>
</dbReference>
<dbReference type="EMBL" id="VEPZ02001041">
    <property type="protein sequence ID" value="KAE8699280.1"/>
    <property type="molecule type" value="Genomic_DNA"/>
</dbReference>
<name>A0A6A3A4N5_HIBSY</name>
<dbReference type="AlphaFoldDB" id="A0A6A3A4N5"/>
<gene>
    <name evidence="1" type="ORF">F3Y22_tig00110584pilonHSYRG00525</name>
</gene>
<accession>A0A6A3A4N5</accession>
<evidence type="ECO:0000313" key="2">
    <source>
        <dbReference type="Proteomes" id="UP000436088"/>
    </source>
</evidence>
<sequence>MVMNNGGLATQFEFGLFKLYVSDGFAPTKKWRMCFRRDRFTMLSRISCCCSDTVLPIQRADDSGNENDKKGESCLRMVRVKASPATPFALAQSLFSSKQQKFYPQCTP</sequence>
<comment type="caution">
    <text evidence="1">The sequence shown here is derived from an EMBL/GenBank/DDBJ whole genome shotgun (WGS) entry which is preliminary data.</text>
</comment>